<dbReference type="OrthoDB" id="5078474at2759"/>
<name>A0A0N8H744_9HYPO</name>
<proteinExistence type="predicted"/>
<feature type="region of interest" description="Disordered" evidence="1">
    <location>
        <begin position="169"/>
        <end position="198"/>
    </location>
</feature>
<evidence type="ECO:0000256" key="1">
    <source>
        <dbReference type="SAM" id="MobiDB-lite"/>
    </source>
</evidence>
<feature type="region of interest" description="Disordered" evidence="1">
    <location>
        <begin position="113"/>
        <end position="153"/>
    </location>
</feature>
<feature type="compositionally biased region" description="Basic and acidic residues" evidence="1">
    <location>
        <begin position="137"/>
        <end position="149"/>
    </location>
</feature>
<evidence type="ECO:0000313" key="2">
    <source>
        <dbReference type="EMBL" id="KPM40740.1"/>
    </source>
</evidence>
<dbReference type="AlphaFoldDB" id="A0A0N8H744"/>
<accession>A0A0N8H744</accession>
<evidence type="ECO:0000313" key="3">
    <source>
        <dbReference type="Proteomes" id="UP000050424"/>
    </source>
</evidence>
<dbReference type="EMBL" id="LKCW01000077">
    <property type="protein sequence ID" value="KPM40740.1"/>
    <property type="molecule type" value="Genomic_DNA"/>
</dbReference>
<keyword evidence="3" id="KW-1185">Reference proteome</keyword>
<protein>
    <submittedName>
        <fullName evidence="2">Uncharacterized protein</fullName>
    </submittedName>
</protein>
<dbReference type="Proteomes" id="UP000050424">
    <property type="component" value="Unassembled WGS sequence"/>
</dbReference>
<comment type="caution">
    <text evidence="2">The sequence shown here is derived from an EMBL/GenBank/DDBJ whole genome shotgun (WGS) entry which is preliminary data.</text>
</comment>
<reference evidence="2 3" key="1">
    <citation type="submission" date="2015-09" db="EMBL/GenBank/DDBJ databases">
        <title>Draft genome of a European isolate of the apple canker pathogen Neonectria ditissima.</title>
        <authorList>
            <person name="Gomez-Cortecero A."/>
            <person name="Harrison R.J."/>
            <person name="Armitage A.D."/>
        </authorList>
    </citation>
    <scope>NUCLEOTIDE SEQUENCE [LARGE SCALE GENOMIC DNA]</scope>
    <source>
        <strain evidence="2 3">R09/05</strain>
    </source>
</reference>
<sequence>MPTQEGCDSPMTQPRHPAPWRQIEAILYERANDLILPGVVETAGSKLINAPSTPTRPHDPTFVQDLRQRLELALLEQGLRRRMYGNDLADDIRARHTPPGLREHMRMDAFAGYESDSSRLSEESSTSVEPGTPLSCDAKHSVGKAHEAGDGAASMRLPVSPLALYPKHVSFDGSTGCLSRKRKREDVDDGPDTVKRRR</sequence>
<organism evidence="2 3">
    <name type="scientific">Neonectria ditissima</name>
    <dbReference type="NCBI Taxonomy" id="78410"/>
    <lineage>
        <taxon>Eukaryota</taxon>
        <taxon>Fungi</taxon>
        <taxon>Dikarya</taxon>
        <taxon>Ascomycota</taxon>
        <taxon>Pezizomycotina</taxon>
        <taxon>Sordariomycetes</taxon>
        <taxon>Hypocreomycetidae</taxon>
        <taxon>Hypocreales</taxon>
        <taxon>Nectriaceae</taxon>
        <taxon>Neonectria</taxon>
    </lineage>
</organism>
<gene>
    <name evidence="2" type="ORF">AK830_g5835</name>
</gene>